<keyword evidence="1" id="KW-1133">Transmembrane helix</keyword>
<evidence type="ECO:0000313" key="2">
    <source>
        <dbReference type="EMBL" id="MBC2889601.1"/>
    </source>
</evidence>
<dbReference type="AlphaFoldDB" id="A0A842JGJ0"/>
<dbReference type="RefSeq" id="WP_185905401.1">
    <property type="nucleotide sequence ID" value="NZ_JACMSE010000006.1"/>
</dbReference>
<keyword evidence="1" id="KW-0472">Membrane</keyword>
<dbReference type="Proteomes" id="UP000587396">
    <property type="component" value="Unassembled WGS sequence"/>
</dbReference>
<evidence type="ECO:0000313" key="3">
    <source>
        <dbReference type="Proteomes" id="UP000587396"/>
    </source>
</evidence>
<accession>A0A842JGJ0</accession>
<keyword evidence="3" id="KW-1185">Reference proteome</keyword>
<gene>
    <name evidence="2" type="ORF">H7313_09635</name>
</gene>
<sequence length="50" mass="5671">MDWKDLWTALFGTVDFMGLNMGFWVGMAVVAAIVVVENLVFWLAFKPFEG</sequence>
<keyword evidence="1" id="KW-0812">Transmembrane</keyword>
<feature type="transmembrane region" description="Helical" evidence="1">
    <location>
        <begin position="23"/>
        <end position="45"/>
    </location>
</feature>
<organism evidence="2 3">
    <name type="scientific">Gordonibacter massiliensis</name>
    <name type="common">ex Traore et al. 2017</name>
    <dbReference type="NCBI Taxonomy" id="1841863"/>
    <lineage>
        <taxon>Bacteria</taxon>
        <taxon>Bacillati</taxon>
        <taxon>Actinomycetota</taxon>
        <taxon>Coriobacteriia</taxon>
        <taxon>Eggerthellales</taxon>
        <taxon>Eggerthellaceae</taxon>
        <taxon>Gordonibacter</taxon>
    </lineage>
</organism>
<proteinExistence type="predicted"/>
<reference evidence="2 3" key="1">
    <citation type="submission" date="2020-08" db="EMBL/GenBank/DDBJ databases">
        <authorList>
            <person name="Liu C."/>
            <person name="Sun Q."/>
        </authorList>
    </citation>
    <scope>NUCLEOTIDE SEQUENCE [LARGE SCALE GENOMIC DNA]</scope>
    <source>
        <strain evidence="2 3">N22</strain>
    </source>
</reference>
<evidence type="ECO:0000256" key="1">
    <source>
        <dbReference type="SAM" id="Phobius"/>
    </source>
</evidence>
<protein>
    <submittedName>
        <fullName evidence="2">Uncharacterized protein</fullName>
    </submittedName>
</protein>
<name>A0A842JGJ0_9ACTN</name>
<comment type="caution">
    <text evidence="2">The sequence shown here is derived from an EMBL/GenBank/DDBJ whole genome shotgun (WGS) entry which is preliminary data.</text>
</comment>
<dbReference type="EMBL" id="JACMSE010000006">
    <property type="protein sequence ID" value="MBC2889601.1"/>
    <property type="molecule type" value="Genomic_DNA"/>
</dbReference>